<keyword evidence="2" id="KW-1185">Reference proteome</keyword>
<gene>
    <name evidence="1" type="ORF">SAMN02799615_00367</name>
</gene>
<organism evidence="1 2">
    <name type="scientific">Dyella marensis</name>
    <dbReference type="NCBI Taxonomy" id="500610"/>
    <lineage>
        <taxon>Bacteria</taxon>
        <taxon>Pseudomonadati</taxon>
        <taxon>Pseudomonadota</taxon>
        <taxon>Gammaproteobacteria</taxon>
        <taxon>Lysobacterales</taxon>
        <taxon>Rhodanobacteraceae</taxon>
        <taxon>Dyella</taxon>
    </lineage>
</organism>
<evidence type="ECO:0000313" key="2">
    <source>
        <dbReference type="Proteomes" id="UP000199477"/>
    </source>
</evidence>
<dbReference type="AlphaFoldDB" id="A0A1I1XUQ1"/>
<dbReference type="Proteomes" id="UP000199477">
    <property type="component" value="Unassembled WGS sequence"/>
</dbReference>
<sequence length="206" mass="23077">MSLAEFQRALGDLIASPRHSAEVAAHPQQALHDYALTQRERRRLWVMASDARMHMNCTLYRINRIIPIHSVLPCTCRRLGEALGGVLDAYFADEPDSTLQYLLEAHRFAHWLLARPPAIDWPLDALRDLLTFELACHHVMSAPRQAPDTSEDDPRLCLVTLHHDVSHLLDDQTSTPTPLPAPVTLLLDARGDALCVMPVDSEDVAD</sequence>
<proteinExistence type="predicted"/>
<dbReference type="STRING" id="500610.SAMN02799615_00367"/>
<dbReference type="EMBL" id="FONH01000001">
    <property type="protein sequence ID" value="SFE10398.1"/>
    <property type="molecule type" value="Genomic_DNA"/>
</dbReference>
<name>A0A1I1XUQ1_9GAMM</name>
<evidence type="ECO:0000313" key="1">
    <source>
        <dbReference type="EMBL" id="SFE10398.1"/>
    </source>
</evidence>
<accession>A0A1I1XUQ1</accession>
<protein>
    <submittedName>
        <fullName evidence="1">Uncharacterized protein</fullName>
    </submittedName>
</protein>
<reference evidence="2" key="1">
    <citation type="submission" date="2016-10" db="EMBL/GenBank/DDBJ databases">
        <authorList>
            <person name="Varghese N."/>
            <person name="Submissions S."/>
        </authorList>
    </citation>
    <scope>NUCLEOTIDE SEQUENCE [LARGE SCALE GENOMIC DNA]</scope>
    <source>
        <strain evidence="2">UNC178MFTsu3.1</strain>
    </source>
</reference>
<dbReference type="RefSeq" id="WP_026634382.1">
    <property type="nucleotide sequence ID" value="NZ_FONH01000001.1"/>
</dbReference>